<feature type="domain" description="HTH marR-type" evidence="6">
    <location>
        <begin position="12"/>
        <end position="142"/>
    </location>
</feature>
<dbReference type="Proteomes" id="UP001056937">
    <property type="component" value="Chromosome 1"/>
</dbReference>
<comment type="subcellular location">
    <subcellularLocation>
        <location evidence="1">Cytoplasm</location>
    </subcellularLocation>
</comment>
<proteinExistence type="predicted"/>
<sequence>MTEPDPAAIPLDHLLCFAVYSTGLAFNRVYKPLLDGLGLTYPQYLALIALSEAPTLSVGALGERLGLESNTLTPLIKRLAAAGLVERQRDTSDERVVRVALTEQGRATVARAACLPEAILAATGHTPGEIGAMRDTLLTLRAQLRAYAAAPQPRPDSAV</sequence>
<dbReference type="PRINTS" id="PR00598">
    <property type="entry name" value="HTHMARR"/>
</dbReference>
<keyword evidence="8" id="KW-1185">Reference proteome</keyword>
<dbReference type="InterPro" id="IPR036390">
    <property type="entry name" value="WH_DNA-bd_sf"/>
</dbReference>
<evidence type="ECO:0000256" key="3">
    <source>
        <dbReference type="ARBA" id="ARBA00023015"/>
    </source>
</evidence>
<dbReference type="InterPro" id="IPR000835">
    <property type="entry name" value="HTH_MarR-typ"/>
</dbReference>
<dbReference type="EMBL" id="CP084930">
    <property type="protein sequence ID" value="USI74134.1"/>
    <property type="molecule type" value="Genomic_DNA"/>
</dbReference>
<keyword evidence="5" id="KW-0804">Transcription</keyword>
<evidence type="ECO:0000259" key="6">
    <source>
        <dbReference type="PROSITE" id="PS50995"/>
    </source>
</evidence>
<evidence type="ECO:0000313" key="8">
    <source>
        <dbReference type="Proteomes" id="UP001056937"/>
    </source>
</evidence>
<accession>A0ABY4XBB7</accession>
<dbReference type="SUPFAM" id="SSF46785">
    <property type="entry name" value="Winged helix' DNA-binding domain"/>
    <property type="match status" value="1"/>
</dbReference>
<gene>
    <name evidence="7" type="ORF">LHA26_06645</name>
</gene>
<protein>
    <submittedName>
        <fullName evidence="7">MarR family transcriptional regulator</fullName>
    </submittedName>
</protein>
<dbReference type="InterPro" id="IPR039422">
    <property type="entry name" value="MarR/SlyA-like"/>
</dbReference>
<dbReference type="PANTHER" id="PTHR33164:SF5">
    <property type="entry name" value="ORGANIC HYDROPEROXIDE RESISTANCE TRANSCRIPTIONAL REGULATOR"/>
    <property type="match status" value="1"/>
</dbReference>
<evidence type="ECO:0000313" key="7">
    <source>
        <dbReference type="EMBL" id="USI74134.1"/>
    </source>
</evidence>
<name>A0ABY4XBB7_9SPHN</name>
<dbReference type="RefSeq" id="WP_252167940.1">
    <property type="nucleotide sequence ID" value="NZ_CP084930.1"/>
</dbReference>
<dbReference type="Pfam" id="PF22381">
    <property type="entry name" value="Staph_reg_Sar_Rot"/>
    <property type="match status" value="1"/>
</dbReference>
<evidence type="ECO:0000256" key="4">
    <source>
        <dbReference type="ARBA" id="ARBA00023125"/>
    </source>
</evidence>
<evidence type="ECO:0000256" key="1">
    <source>
        <dbReference type="ARBA" id="ARBA00004496"/>
    </source>
</evidence>
<dbReference type="PANTHER" id="PTHR33164">
    <property type="entry name" value="TRANSCRIPTIONAL REGULATOR, MARR FAMILY"/>
    <property type="match status" value="1"/>
</dbReference>
<reference evidence="7" key="1">
    <citation type="journal article" date="2022" name="Toxins">
        <title>Genomic Analysis of Sphingopyxis sp. USTB-05 for Biodegrading Cyanobacterial Hepatotoxins.</title>
        <authorList>
            <person name="Liu C."/>
            <person name="Xu Q."/>
            <person name="Zhao Z."/>
            <person name="Zhang H."/>
            <person name="Liu X."/>
            <person name="Yin C."/>
            <person name="Liu Y."/>
            <person name="Yan H."/>
        </authorList>
    </citation>
    <scope>NUCLEOTIDE SEQUENCE</scope>
    <source>
        <strain evidence="7">NBD5</strain>
    </source>
</reference>
<organism evidence="7 8">
    <name type="scientific">Sphingomonas morindae</name>
    <dbReference type="NCBI Taxonomy" id="1541170"/>
    <lineage>
        <taxon>Bacteria</taxon>
        <taxon>Pseudomonadati</taxon>
        <taxon>Pseudomonadota</taxon>
        <taxon>Alphaproteobacteria</taxon>
        <taxon>Sphingomonadales</taxon>
        <taxon>Sphingomonadaceae</taxon>
        <taxon>Sphingomonas</taxon>
    </lineage>
</organism>
<keyword evidence="2" id="KW-0963">Cytoplasm</keyword>
<evidence type="ECO:0000256" key="2">
    <source>
        <dbReference type="ARBA" id="ARBA00022490"/>
    </source>
</evidence>
<keyword evidence="3" id="KW-0805">Transcription regulation</keyword>
<dbReference type="PROSITE" id="PS50995">
    <property type="entry name" value="HTH_MARR_2"/>
    <property type="match status" value="1"/>
</dbReference>
<keyword evidence="4" id="KW-0238">DNA-binding</keyword>
<dbReference type="InterPro" id="IPR036388">
    <property type="entry name" value="WH-like_DNA-bd_sf"/>
</dbReference>
<evidence type="ECO:0000256" key="5">
    <source>
        <dbReference type="ARBA" id="ARBA00023163"/>
    </source>
</evidence>
<dbReference type="InterPro" id="IPR055166">
    <property type="entry name" value="Transc_reg_Sar_Rot_HTH"/>
</dbReference>
<dbReference type="Gene3D" id="1.10.10.10">
    <property type="entry name" value="Winged helix-like DNA-binding domain superfamily/Winged helix DNA-binding domain"/>
    <property type="match status" value="1"/>
</dbReference>
<dbReference type="SMART" id="SM00347">
    <property type="entry name" value="HTH_MARR"/>
    <property type="match status" value="1"/>
</dbReference>